<organism evidence="6 7">
    <name type="scientific">Acanthoscelides obtectus</name>
    <name type="common">Bean weevil</name>
    <name type="synonym">Bruchus obtectus</name>
    <dbReference type="NCBI Taxonomy" id="200917"/>
    <lineage>
        <taxon>Eukaryota</taxon>
        <taxon>Metazoa</taxon>
        <taxon>Ecdysozoa</taxon>
        <taxon>Arthropoda</taxon>
        <taxon>Hexapoda</taxon>
        <taxon>Insecta</taxon>
        <taxon>Pterygota</taxon>
        <taxon>Neoptera</taxon>
        <taxon>Endopterygota</taxon>
        <taxon>Coleoptera</taxon>
        <taxon>Polyphaga</taxon>
        <taxon>Cucujiformia</taxon>
        <taxon>Chrysomeloidea</taxon>
        <taxon>Chrysomelidae</taxon>
        <taxon>Bruchinae</taxon>
        <taxon>Bruchini</taxon>
        <taxon>Acanthoscelides</taxon>
    </lineage>
</organism>
<feature type="compositionally biased region" description="Acidic residues" evidence="4">
    <location>
        <begin position="329"/>
        <end position="341"/>
    </location>
</feature>
<protein>
    <recommendedName>
        <fullName evidence="5">SAM domain-containing protein</fullName>
    </recommendedName>
</protein>
<feature type="domain" description="SAM" evidence="5">
    <location>
        <begin position="1039"/>
        <end position="1097"/>
    </location>
</feature>
<keyword evidence="3" id="KW-0175">Coiled coil</keyword>
<feature type="compositionally biased region" description="Polar residues" evidence="4">
    <location>
        <begin position="770"/>
        <end position="791"/>
    </location>
</feature>
<dbReference type="FunFam" id="1.10.150.50:FF:000007">
    <property type="entry name" value="Liprin-beta-1 isoform 1"/>
    <property type="match status" value="1"/>
</dbReference>
<accession>A0A9P0KXB6</accession>
<dbReference type="Gene3D" id="1.10.150.50">
    <property type="entry name" value="Transcription Factor, Ets-1"/>
    <property type="match status" value="3"/>
</dbReference>
<dbReference type="CDD" id="cd09566">
    <property type="entry name" value="SAM_liprin-beta1_2_repeat2"/>
    <property type="match status" value="1"/>
</dbReference>
<dbReference type="GO" id="GO:0048786">
    <property type="term" value="C:presynaptic active zone"/>
    <property type="evidence" value="ECO:0007669"/>
    <property type="project" value="TreeGrafter"/>
</dbReference>
<sequence length="1267" mass="140024">MRDMCKSSAVVAAVVAVLEKQQNSNVGAETDEKRRGRFSSMHRQRPASPQPAKFSQENATASSAFENAVKDFHSVAEDVEKICSGRQLRRVPVHEYGPAAAIAGRSPQAPPRRSTQQQVKQVPQNYPVTKEPSLSPSETRSCTQTSSHHTPRKAPEIPQKPFKPLQNNETGVDNILDCDTSRRYNPQDVNGEAVERKTRQHTEQRSTTSSNEFEVTSAGGTIFQIQQSGWSNSGDIVKVFQVPQSYSHQGDSKSFSEEDSRSRPLKVCDRAPSGSQTSVIVVQQDEDDDSTTPDPSSSDDSDVEREHVINEGLATIVEELGSLHSYGGADDDSSLEEEEEEVSRTAANGSGGTVKKEEAAALGGGEGCWSNRGSSSDVSSTAGSCSSSSESPLKDSSTRCNGDFRWISKQDQNPSSASMASMASIEESGEPPPTAKPPLNACKPPIRPHKPPGNYQLSGSSGSLEKPPRILERPGGSLERPGAHLDKPSRSGTLDRPGGSLDRRRQHHQNRQERDQRSRSGSHVIHVPTTPPPRLEDFTRCQGWCCNSQGNNQHDWLCFQKRHERLDPQRYGSNPALEHHRQPSRYSDYTGSHPDIYSDFSNGNGIANHFNRHHEMSPCCPFHVPPPPCYCFDMPPHRGGGFNCWTPPPYHKSGGDQDEKLRKLQCEKDNLQLQVQVLSEQIEAQADKISDLEKMLIERKLHLSETEEKLQKEMLSRSSLETQKLELMSIMSELKLQQAALERENLELRSSQHNNNSEVKKPPLMPRMHSQPQLTSTPVHHASNQHVNMLTSSPSPVVVGSSSHSRITDHSSQDFSSSKSSSSYKRQIDIKYGSLPRQQFLANGDGGGIGGGGNDVTDNNANPSALAGKKGVVFAADTERDDGTNETPGSPNVSFNKNKGIKKIFGKMRRSGSGNLEDIPGVVGEFQRGGIRATASARLGWNDATPATRPDKPFAEWDAENICDWLQDLGLDSYVLEAKRWVQSGQQLQETSIGEIEKELNIKNPLHRKKLQLALIDMQENGSSDPYLAQAGKLDTAWVLRWLDDTGLPQHKENFLINRVDGRVLHRLTMDDLALLHVTSLLHVASIKRGIQVLRENNYDPACLQRRSLPDDPSQPTPKQISLWTTHRVMEWLRAVDLAEYAPNLRGAGVHGGLMVLEPKFNAELLAALLSIPPGKTLLRRHLNTHFKELLGKDIIQEKREAESMLGYVPLTPASKMKIPKKSQFSLKRKKSKGEADYGDLVCPLNPDKSDEEDGKRRGRGCLSSSR</sequence>
<feature type="compositionally biased region" description="Acidic residues" evidence="4">
    <location>
        <begin position="284"/>
        <end position="303"/>
    </location>
</feature>
<evidence type="ECO:0000256" key="2">
    <source>
        <dbReference type="ARBA" id="ARBA00022737"/>
    </source>
</evidence>
<dbReference type="Proteomes" id="UP001152888">
    <property type="component" value="Unassembled WGS sequence"/>
</dbReference>
<feature type="region of interest" description="Disordered" evidence="4">
    <location>
        <begin position="746"/>
        <end position="823"/>
    </location>
</feature>
<dbReference type="InterPro" id="IPR037617">
    <property type="entry name" value="LIPB1/2_SAM_1"/>
</dbReference>
<dbReference type="Pfam" id="PF26022">
    <property type="entry name" value="CC_Liprin_beta"/>
    <property type="match status" value="1"/>
</dbReference>
<feature type="compositionally biased region" description="Polar residues" evidence="4">
    <location>
        <begin position="748"/>
        <end position="757"/>
    </location>
</feature>
<comment type="caution">
    <text evidence="6">The sequence shown here is derived from an EMBL/GenBank/DDBJ whole genome shotgun (WGS) entry which is preliminary data.</text>
</comment>
<evidence type="ECO:0000256" key="1">
    <source>
        <dbReference type="ARBA" id="ARBA00007547"/>
    </source>
</evidence>
<evidence type="ECO:0000313" key="7">
    <source>
        <dbReference type="Proteomes" id="UP001152888"/>
    </source>
</evidence>
<dbReference type="Pfam" id="PF07647">
    <property type="entry name" value="SAM_2"/>
    <property type="match status" value="1"/>
</dbReference>
<feature type="region of interest" description="Disordered" evidence="4">
    <location>
        <begin position="246"/>
        <end position="531"/>
    </location>
</feature>
<dbReference type="InterPro" id="IPR013761">
    <property type="entry name" value="SAM/pointed_sf"/>
</dbReference>
<evidence type="ECO:0000313" key="6">
    <source>
        <dbReference type="EMBL" id="CAH1983393.1"/>
    </source>
</evidence>
<feature type="compositionally biased region" description="Low complexity" evidence="4">
    <location>
        <begin position="415"/>
        <end position="424"/>
    </location>
</feature>
<feature type="region of interest" description="Disordered" evidence="4">
    <location>
        <begin position="101"/>
        <end position="215"/>
    </location>
</feature>
<proteinExistence type="inferred from homology"/>
<dbReference type="InterPro" id="IPR029515">
    <property type="entry name" value="Liprin"/>
</dbReference>
<dbReference type="CDD" id="cd09563">
    <property type="entry name" value="SAM_liprin-beta1_2_repeat1"/>
    <property type="match status" value="1"/>
</dbReference>
<feature type="compositionally biased region" description="Low complexity" evidence="4">
    <location>
        <begin position="792"/>
        <end position="805"/>
    </location>
</feature>
<evidence type="ECO:0000256" key="4">
    <source>
        <dbReference type="SAM" id="MobiDB-lite"/>
    </source>
</evidence>
<dbReference type="PROSITE" id="PS50105">
    <property type="entry name" value="SAM_DOMAIN"/>
    <property type="match status" value="2"/>
</dbReference>
<feature type="compositionally biased region" description="Low complexity" evidence="4">
    <location>
        <begin position="374"/>
        <end position="391"/>
    </location>
</feature>
<dbReference type="SUPFAM" id="SSF47769">
    <property type="entry name" value="SAM/Pointed domain"/>
    <property type="match status" value="3"/>
</dbReference>
<reference evidence="6" key="1">
    <citation type="submission" date="2022-03" db="EMBL/GenBank/DDBJ databases">
        <authorList>
            <person name="Sayadi A."/>
        </authorList>
    </citation>
    <scope>NUCLEOTIDE SEQUENCE</scope>
</reference>
<dbReference type="InterPro" id="IPR037619">
    <property type="entry name" value="LIPB1/2_SAM_3rd"/>
</dbReference>
<evidence type="ECO:0000259" key="5">
    <source>
        <dbReference type="PROSITE" id="PS50105"/>
    </source>
</evidence>
<feature type="compositionally biased region" description="Polar residues" evidence="4">
    <location>
        <begin position="113"/>
        <end position="148"/>
    </location>
</feature>
<keyword evidence="7" id="KW-1185">Reference proteome</keyword>
<dbReference type="AlphaFoldDB" id="A0A9P0KXB6"/>
<feature type="compositionally biased region" description="Basic residues" evidence="4">
    <location>
        <begin position="35"/>
        <end position="45"/>
    </location>
</feature>
<name>A0A9P0KXB6_ACAOB</name>
<dbReference type="GO" id="GO:0007528">
    <property type="term" value="P:neuromuscular junction development"/>
    <property type="evidence" value="ECO:0007669"/>
    <property type="project" value="TreeGrafter"/>
</dbReference>
<feature type="region of interest" description="Disordered" evidence="4">
    <location>
        <begin position="21"/>
        <end position="61"/>
    </location>
</feature>
<evidence type="ECO:0000256" key="3">
    <source>
        <dbReference type="ARBA" id="ARBA00023054"/>
    </source>
</evidence>
<feature type="compositionally biased region" description="Low complexity" evidence="4">
    <location>
        <begin position="813"/>
        <end position="823"/>
    </location>
</feature>
<dbReference type="SMART" id="SM00454">
    <property type="entry name" value="SAM"/>
    <property type="match status" value="3"/>
</dbReference>
<dbReference type="CDD" id="cd09569">
    <property type="entry name" value="SAM_liprin-beta1_2_repeat3"/>
    <property type="match status" value="1"/>
</dbReference>
<feature type="compositionally biased region" description="Polar residues" evidence="4">
    <location>
        <begin position="205"/>
        <end position="214"/>
    </location>
</feature>
<feature type="compositionally biased region" description="Basic and acidic residues" evidence="4">
    <location>
        <begin position="193"/>
        <end position="204"/>
    </location>
</feature>
<comment type="similarity">
    <text evidence="1">Belongs to the liprin family. Liprin-beta subfamily.</text>
</comment>
<feature type="compositionally biased region" description="Basic and acidic residues" evidence="4">
    <location>
        <begin position="250"/>
        <end position="269"/>
    </location>
</feature>
<dbReference type="EMBL" id="CAKOFQ010006938">
    <property type="protein sequence ID" value="CAH1983393.1"/>
    <property type="molecule type" value="Genomic_DNA"/>
</dbReference>
<keyword evidence="2" id="KW-0677">Repeat</keyword>
<feature type="region of interest" description="Disordered" evidence="4">
    <location>
        <begin position="1220"/>
        <end position="1267"/>
    </location>
</feature>
<dbReference type="PANTHER" id="PTHR12587">
    <property type="entry name" value="LAR INTERACTING PROTEIN LIP -RELATED PROTEIN"/>
    <property type="match status" value="1"/>
</dbReference>
<feature type="domain" description="SAM" evidence="5">
    <location>
        <begin position="957"/>
        <end position="1021"/>
    </location>
</feature>
<dbReference type="InterPro" id="IPR037618">
    <property type="entry name" value="LIPB1/2_SAM_2nd"/>
</dbReference>
<dbReference type="PANTHER" id="PTHR12587:SF14">
    <property type="entry name" value="AT31531P"/>
    <property type="match status" value="1"/>
</dbReference>
<gene>
    <name evidence="6" type="ORF">ACAOBT_LOCUS15543</name>
</gene>
<dbReference type="OrthoDB" id="6516566at2759"/>
<dbReference type="Pfam" id="PF00536">
    <property type="entry name" value="SAM_1"/>
    <property type="match status" value="2"/>
</dbReference>
<dbReference type="InterPro" id="IPR001660">
    <property type="entry name" value="SAM"/>
</dbReference>
<dbReference type="InterPro" id="IPR058914">
    <property type="entry name" value="LIPB1/2_CC"/>
</dbReference>